<dbReference type="RefSeq" id="WP_109691325.1">
    <property type="nucleotide sequence ID" value="NZ_QGGL01000028.1"/>
</dbReference>
<dbReference type="Proteomes" id="UP000245634">
    <property type="component" value="Unassembled WGS sequence"/>
</dbReference>
<comment type="caution">
    <text evidence="1">The sequence shown here is derived from an EMBL/GenBank/DDBJ whole genome shotgun (WGS) entry which is preliminary data.</text>
</comment>
<proteinExistence type="predicted"/>
<gene>
    <name evidence="1" type="ORF">C7459_1288</name>
</gene>
<reference evidence="1 2" key="1">
    <citation type="submission" date="2018-05" db="EMBL/GenBank/DDBJ databases">
        <title>Genomic Encyclopedia of Type Strains, Phase IV (KMG-IV): sequencing the most valuable type-strain genomes for metagenomic binning, comparative biology and taxonomic classification.</title>
        <authorList>
            <person name="Goeker M."/>
        </authorList>
    </citation>
    <scope>NUCLEOTIDE SEQUENCE [LARGE SCALE GENOMIC DNA]</scope>
    <source>
        <strain evidence="1 2">DSM 18773</strain>
    </source>
</reference>
<name>A0A316D2P3_9BACL</name>
<evidence type="ECO:0000313" key="2">
    <source>
        <dbReference type="Proteomes" id="UP000245634"/>
    </source>
</evidence>
<sequence length="73" mass="7041">MPSIIGGPFKIVNVSGGDVVFGDVGFIAPKSASKSYSGSGGGLTGDFGVSISGVSSTNTVDVDGIDTNTVSGV</sequence>
<dbReference type="EMBL" id="QGGL01000028">
    <property type="protein sequence ID" value="PWK05037.1"/>
    <property type="molecule type" value="Genomic_DNA"/>
</dbReference>
<dbReference type="Pfam" id="PF10676">
    <property type="entry name" value="gerPA"/>
    <property type="match status" value="1"/>
</dbReference>
<dbReference type="InterPro" id="IPR019618">
    <property type="entry name" value="Spore_germination_GerPA"/>
</dbReference>
<dbReference type="AlphaFoldDB" id="A0A316D2P3"/>
<evidence type="ECO:0000313" key="1">
    <source>
        <dbReference type="EMBL" id="PWK05037.1"/>
    </source>
</evidence>
<protein>
    <submittedName>
        <fullName evidence="1">Spore germination protein PF</fullName>
    </submittedName>
</protein>
<keyword evidence="2" id="KW-1185">Reference proteome</keyword>
<organism evidence="1 2">
    <name type="scientific">Tumebacillus permanentifrigoris</name>
    <dbReference type="NCBI Taxonomy" id="378543"/>
    <lineage>
        <taxon>Bacteria</taxon>
        <taxon>Bacillati</taxon>
        <taxon>Bacillota</taxon>
        <taxon>Bacilli</taxon>
        <taxon>Bacillales</taxon>
        <taxon>Alicyclobacillaceae</taxon>
        <taxon>Tumebacillus</taxon>
    </lineage>
</organism>
<accession>A0A316D2P3</accession>